<keyword evidence="3" id="KW-1185">Reference proteome</keyword>
<evidence type="ECO:0000256" key="1">
    <source>
        <dbReference type="SAM" id="Phobius"/>
    </source>
</evidence>
<keyword evidence="1" id="KW-0472">Membrane</keyword>
<dbReference type="KEGG" id="saci:Sinac_7630"/>
<keyword evidence="1" id="KW-1133">Transmembrane helix</keyword>
<dbReference type="HOGENOM" id="CLU_2883498_0_0_0"/>
<dbReference type="AlphaFoldDB" id="L0DTG1"/>
<sequence>MASETDQAKTLVNAEIERRILRMFLYFVLLFGAIAACLGAQDAAIVAALSLAGLSASCRPIAA</sequence>
<dbReference type="Proteomes" id="UP000010798">
    <property type="component" value="Plasmid pSINAC02"/>
</dbReference>
<feature type="transmembrane region" description="Helical" evidence="1">
    <location>
        <begin position="24"/>
        <end position="51"/>
    </location>
</feature>
<geneLocation type="plasmid" evidence="2 3">
    <name>pSINAC02</name>
</geneLocation>
<accession>L0DTG1</accession>
<organism evidence="2 3">
    <name type="scientific">Singulisphaera acidiphila (strain ATCC BAA-1392 / DSM 18658 / VKM B-2454 / MOB10)</name>
    <dbReference type="NCBI Taxonomy" id="886293"/>
    <lineage>
        <taxon>Bacteria</taxon>
        <taxon>Pseudomonadati</taxon>
        <taxon>Planctomycetota</taxon>
        <taxon>Planctomycetia</taxon>
        <taxon>Isosphaerales</taxon>
        <taxon>Isosphaeraceae</taxon>
        <taxon>Singulisphaera</taxon>
    </lineage>
</organism>
<evidence type="ECO:0000313" key="2">
    <source>
        <dbReference type="EMBL" id="AGA31661.1"/>
    </source>
</evidence>
<dbReference type="EMBL" id="CP003366">
    <property type="protein sequence ID" value="AGA31661.1"/>
    <property type="molecule type" value="Genomic_DNA"/>
</dbReference>
<keyword evidence="2" id="KW-0614">Plasmid</keyword>
<reference evidence="2 3" key="1">
    <citation type="submission" date="2012-02" db="EMBL/GenBank/DDBJ databases">
        <title>Complete sequence of plasmid 2 of Singulisphaera acidiphila DSM 18658.</title>
        <authorList>
            <consortium name="US DOE Joint Genome Institute (JGI-PGF)"/>
            <person name="Lucas S."/>
            <person name="Copeland A."/>
            <person name="Lapidus A."/>
            <person name="Glavina del Rio T."/>
            <person name="Dalin E."/>
            <person name="Tice H."/>
            <person name="Bruce D."/>
            <person name="Goodwin L."/>
            <person name="Pitluck S."/>
            <person name="Peters L."/>
            <person name="Ovchinnikova G."/>
            <person name="Chertkov O."/>
            <person name="Kyrpides N."/>
            <person name="Mavromatis K."/>
            <person name="Ivanova N."/>
            <person name="Brettin T."/>
            <person name="Detter J.C."/>
            <person name="Han C."/>
            <person name="Larimer F."/>
            <person name="Land M."/>
            <person name="Hauser L."/>
            <person name="Markowitz V."/>
            <person name="Cheng J.-F."/>
            <person name="Hugenholtz P."/>
            <person name="Woyke T."/>
            <person name="Wu D."/>
            <person name="Tindall B."/>
            <person name="Pomrenke H."/>
            <person name="Brambilla E."/>
            <person name="Klenk H.-P."/>
            <person name="Eisen J.A."/>
        </authorList>
    </citation>
    <scope>NUCLEOTIDE SEQUENCE [LARGE SCALE GENOMIC DNA]</scope>
    <source>
        <strain evidence="3">ATCC BAA-1392 / DSM 18658 / VKM B-2454 / MOB10</strain>
        <plasmid evidence="2 3">pSINAC02</plasmid>
    </source>
</reference>
<proteinExistence type="predicted"/>
<dbReference type="RefSeq" id="WP_015250722.1">
    <property type="nucleotide sequence ID" value="NC_019894.1"/>
</dbReference>
<gene>
    <name evidence="2" type="ordered locus">Sinac_7630</name>
</gene>
<keyword evidence="1" id="KW-0812">Transmembrane</keyword>
<name>L0DTG1_SINAD</name>
<protein>
    <submittedName>
        <fullName evidence="2">Uncharacterized protein</fullName>
    </submittedName>
</protein>
<evidence type="ECO:0000313" key="3">
    <source>
        <dbReference type="Proteomes" id="UP000010798"/>
    </source>
</evidence>